<dbReference type="InterPro" id="IPR052179">
    <property type="entry name" value="DD-CPase-like"/>
</dbReference>
<feature type="region of interest" description="Disordered" evidence="1">
    <location>
        <begin position="1"/>
        <end position="35"/>
    </location>
</feature>
<feature type="domain" description="D-alanyl-D-alanine carboxypeptidase-like core" evidence="2">
    <location>
        <begin position="90"/>
        <end position="214"/>
    </location>
</feature>
<dbReference type="Proteomes" id="UP000824160">
    <property type="component" value="Unassembled WGS sequence"/>
</dbReference>
<dbReference type="InterPro" id="IPR003709">
    <property type="entry name" value="VanY-like_core_dom"/>
</dbReference>
<feature type="compositionally biased region" description="Low complexity" evidence="1">
    <location>
        <begin position="15"/>
        <end position="29"/>
    </location>
</feature>
<dbReference type="SUPFAM" id="SSF55166">
    <property type="entry name" value="Hedgehog/DD-peptidase"/>
    <property type="match status" value="1"/>
</dbReference>
<dbReference type="GO" id="GO:0006508">
    <property type="term" value="P:proteolysis"/>
    <property type="evidence" value="ECO:0007669"/>
    <property type="project" value="InterPro"/>
</dbReference>
<proteinExistence type="predicted"/>
<protein>
    <submittedName>
        <fullName evidence="3">M15 family metallopeptidase</fullName>
    </submittedName>
</protein>
<evidence type="ECO:0000313" key="3">
    <source>
        <dbReference type="EMBL" id="HIT94409.1"/>
    </source>
</evidence>
<evidence type="ECO:0000313" key="4">
    <source>
        <dbReference type="Proteomes" id="UP000824160"/>
    </source>
</evidence>
<dbReference type="Pfam" id="PF02557">
    <property type="entry name" value="VanY"/>
    <property type="match status" value="1"/>
</dbReference>
<name>A0A9D1H7W8_9FIRM</name>
<organism evidence="3 4">
    <name type="scientific">Candidatus Faecivivens stercoripullorum</name>
    <dbReference type="NCBI Taxonomy" id="2840805"/>
    <lineage>
        <taxon>Bacteria</taxon>
        <taxon>Bacillati</taxon>
        <taxon>Bacillota</taxon>
        <taxon>Clostridia</taxon>
        <taxon>Eubacteriales</taxon>
        <taxon>Oscillospiraceae</taxon>
        <taxon>Oscillospiraceae incertae sedis</taxon>
        <taxon>Candidatus Faecivivens</taxon>
    </lineage>
</organism>
<evidence type="ECO:0000259" key="2">
    <source>
        <dbReference type="Pfam" id="PF02557"/>
    </source>
</evidence>
<dbReference type="PANTHER" id="PTHR34385:SF1">
    <property type="entry name" value="PEPTIDOGLYCAN L-ALANYL-D-GLUTAMATE ENDOPEPTIDASE CWLK"/>
    <property type="match status" value="1"/>
</dbReference>
<accession>A0A9D1H7W8</accession>
<comment type="caution">
    <text evidence="3">The sequence shown here is derived from an EMBL/GenBank/DDBJ whole genome shotgun (WGS) entry which is preliminary data.</text>
</comment>
<dbReference type="InterPro" id="IPR009045">
    <property type="entry name" value="Zn_M74/Hedgehog-like"/>
</dbReference>
<dbReference type="AlphaFoldDB" id="A0A9D1H7W8"/>
<sequence>SKGLGALSGLGDGSSGESSSVSSDVTSSDENVEPEYNWTTVQMTEADERQGELILVNSSHEYRSEPEDLLIFYGNKTSSYGLKEAEMYAKSPVVTAMNNMMDAFKEATGNTSVLLTSAYRDVEYQQELYDADLAASGLSTSDSVSKPGYSEHHTGYALDLSYQSSSGNNYLDGTGDYAWLVENCYKYGFIVRYTEEKSSITGIISEPWHFRYVGTVHAEAITKGGYCLEEYIEMLKLHDSTNPYEFTSESGNSYLIYYTAGAGASTDVPVISGKSYTISGTNEGGFVTVVELSGQSTGTSSSSNTSSETESGSSSESQESSDGSSETSSSSDGESVSG</sequence>
<gene>
    <name evidence="3" type="ORF">IAC43_04435</name>
</gene>
<feature type="non-terminal residue" evidence="3">
    <location>
        <position position="1"/>
    </location>
</feature>
<dbReference type="CDD" id="cd14852">
    <property type="entry name" value="LD-carboxypeptidase"/>
    <property type="match status" value="1"/>
</dbReference>
<feature type="compositionally biased region" description="Gly residues" evidence="1">
    <location>
        <begin position="1"/>
        <end position="14"/>
    </location>
</feature>
<dbReference type="Gene3D" id="3.30.200.180">
    <property type="match status" value="1"/>
</dbReference>
<dbReference type="PANTHER" id="PTHR34385">
    <property type="entry name" value="D-ALANYL-D-ALANINE CARBOXYPEPTIDASE"/>
    <property type="match status" value="1"/>
</dbReference>
<dbReference type="InterPro" id="IPR058193">
    <property type="entry name" value="VanY/YodJ_core_dom"/>
</dbReference>
<reference evidence="3" key="1">
    <citation type="submission" date="2020-10" db="EMBL/GenBank/DDBJ databases">
        <authorList>
            <person name="Gilroy R."/>
        </authorList>
    </citation>
    <scope>NUCLEOTIDE SEQUENCE</scope>
    <source>
        <strain evidence="3">ChiBcec7-5410</strain>
    </source>
</reference>
<dbReference type="GO" id="GO:0008233">
    <property type="term" value="F:peptidase activity"/>
    <property type="evidence" value="ECO:0007669"/>
    <property type="project" value="InterPro"/>
</dbReference>
<evidence type="ECO:0000256" key="1">
    <source>
        <dbReference type="SAM" id="MobiDB-lite"/>
    </source>
</evidence>
<dbReference type="Gene3D" id="3.30.1380.10">
    <property type="match status" value="1"/>
</dbReference>
<dbReference type="EMBL" id="DVLW01000116">
    <property type="protein sequence ID" value="HIT94409.1"/>
    <property type="molecule type" value="Genomic_DNA"/>
</dbReference>
<reference evidence="3" key="2">
    <citation type="journal article" date="2021" name="PeerJ">
        <title>Extensive microbial diversity within the chicken gut microbiome revealed by metagenomics and culture.</title>
        <authorList>
            <person name="Gilroy R."/>
            <person name="Ravi A."/>
            <person name="Getino M."/>
            <person name="Pursley I."/>
            <person name="Horton D.L."/>
            <person name="Alikhan N.F."/>
            <person name="Baker D."/>
            <person name="Gharbi K."/>
            <person name="Hall N."/>
            <person name="Watson M."/>
            <person name="Adriaenssens E.M."/>
            <person name="Foster-Nyarko E."/>
            <person name="Jarju S."/>
            <person name="Secka A."/>
            <person name="Antonio M."/>
            <person name="Oren A."/>
            <person name="Chaudhuri R.R."/>
            <person name="La Ragione R."/>
            <person name="Hildebrand F."/>
            <person name="Pallen M.J."/>
        </authorList>
    </citation>
    <scope>NUCLEOTIDE SEQUENCE</scope>
    <source>
        <strain evidence="3">ChiBcec7-5410</strain>
    </source>
</reference>
<feature type="region of interest" description="Disordered" evidence="1">
    <location>
        <begin position="293"/>
        <end position="338"/>
    </location>
</feature>